<evidence type="ECO:0000313" key="4">
    <source>
        <dbReference type="EMBL" id="VEH84704.1"/>
    </source>
</evidence>
<dbReference type="GO" id="GO:0007155">
    <property type="term" value="P:cell adhesion"/>
    <property type="evidence" value="ECO:0007669"/>
    <property type="project" value="InterPro"/>
</dbReference>
<keyword evidence="5" id="KW-1185">Reference proteome</keyword>
<dbReference type="Proteomes" id="UP000281170">
    <property type="component" value="Plasmid 9"/>
</dbReference>
<evidence type="ECO:0000313" key="3">
    <source>
        <dbReference type="EMBL" id="KTC65475.1"/>
    </source>
</evidence>
<gene>
    <name evidence="3" type="primary">pilA</name>
    <name evidence="3" type="ORF">Lade_0133</name>
    <name evidence="4" type="ORF">NCTC12735_00314</name>
</gene>
<evidence type="ECO:0000313" key="5">
    <source>
        <dbReference type="Proteomes" id="UP000054859"/>
    </source>
</evidence>
<organism evidence="3 5">
    <name type="scientific">Legionella adelaidensis</name>
    <dbReference type="NCBI Taxonomy" id="45056"/>
    <lineage>
        <taxon>Bacteria</taxon>
        <taxon>Pseudomonadati</taxon>
        <taxon>Pseudomonadota</taxon>
        <taxon>Gammaproteobacteria</taxon>
        <taxon>Legionellales</taxon>
        <taxon>Legionellaceae</taxon>
        <taxon>Legionella</taxon>
    </lineage>
</organism>
<dbReference type="AlphaFoldDB" id="A0A0W0R345"/>
<dbReference type="KEGG" id="ladl:NCTC12735_00314"/>
<dbReference type="EMBL" id="LR134418">
    <property type="protein sequence ID" value="VEH84704.1"/>
    <property type="molecule type" value="Genomic_DNA"/>
</dbReference>
<reference evidence="3 5" key="1">
    <citation type="submission" date="2015-11" db="EMBL/GenBank/DDBJ databases">
        <title>Identification of large and diverse effector repertoires of 38 Legionella species.</title>
        <authorList>
            <person name="Burstein D."/>
            <person name="Amaro F."/>
            <person name="Zusman T."/>
            <person name="Lifshitz Z."/>
            <person name="Cohen O."/>
            <person name="Gilbert J.A."/>
            <person name="Pupko T."/>
            <person name="Shuman H.A."/>
            <person name="Segal G."/>
        </authorList>
    </citation>
    <scope>NUCLEOTIDE SEQUENCE [LARGE SCALE GENOMIC DNA]</scope>
    <source>
        <strain evidence="3 5">1762-AUS-E</strain>
    </source>
</reference>
<feature type="transmembrane region" description="Helical" evidence="2">
    <location>
        <begin position="6"/>
        <end position="25"/>
    </location>
</feature>
<dbReference type="InterPro" id="IPR045584">
    <property type="entry name" value="Pilin-like"/>
</dbReference>
<accession>A0A0W0R345</accession>
<comment type="similarity">
    <text evidence="1">Belongs to the N-Me-Phe pilin family.</text>
</comment>
<dbReference type="InterPro" id="IPR001082">
    <property type="entry name" value="Pilin"/>
</dbReference>
<dbReference type="Gene3D" id="3.30.700.10">
    <property type="entry name" value="Glycoprotein, Type 4 Pilin"/>
    <property type="match status" value="1"/>
</dbReference>
<dbReference type="STRING" id="45056.Lade_0133"/>
<dbReference type="SUPFAM" id="SSF54523">
    <property type="entry name" value="Pili subunits"/>
    <property type="match status" value="1"/>
</dbReference>
<protein>
    <submittedName>
        <fullName evidence="3">Type IV pilus assembly protein PilA</fullName>
    </submittedName>
</protein>
<dbReference type="Pfam" id="PF00114">
    <property type="entry name" value="Pilin"/>
    <property type="match status" value="1"/>
</dbReference>
<keyword evidence="2" id="KW-1133">Transmembrane helix</keyword>
<geneLocation type="plasmid" evidence="4 6">
    <name>9</name>
</geneLocation>
<keyword evidence="2" id="KW-0472">Membrane</keyword>
<reference evidence="4 6" key="2">
    <citation type="submission" date="2018-12" db="EMBL/GenBank/DDBJ databases">
        <authorList>
            <consortium name="Pathogen Informatics"/>
        </authorList>
    </citation>
    <scope>NUCLEOTIDE SEQUENCE [LARGE SCALE GENOMIC DNA]</scope>
    <source>
        <strain evidence="4 6">NCTC12735</strain>
        <plasmid evidence="6">9</plasmid>
    </source>
</reference>
<dbReference type="GO" id="GO:0009289">
    <property type="term" value="C:pilus"/>
    <property type="evidence" value="ECO:0007669"/>
    <property type="project" value="InterPro"/>
</dbReference>
<dbReference type="PATRIC" id="fig|45056.6.peg.136"/>
<sequence length="129" mass="13576">MIELMLVIVIIAILAVVAIPIYGNYASRARIEEGLNLASSPKFAVSEYALANKSLPPDQHATAYVSPQPTPNVQSITIADDGTAAVVITYTEAAGGGTIALTPNIEASGEISWRCSGTLPDQYLPTNCR</sequence>
<keyword evidence="4" id="KW-0614">Plasmid</keyword>
<evidence type="ECO:0000256" key="1">
    <source>
        <dbReference type="ARBA" id="ARBA00005233"/>
    </source>
</evidence>
<dbReference type="EMBL" id="LNKA01000001">
    <property type="protein sequence ID" value="KTC65475.1"/>
    <property type="molecule type" value="Genomic_DNA"/>
</dbReference>
<dbReference type="Proteomes" id="UP000054859">
    <property type="component" value="Unassembled WGS sequence"/>
</dbReference>
<dbReference type="RefSeq" id="WP_233419363.1">
    <property type="nucleotide sequence ID" value="NZ_LR134418.1"/>
</dbReference>
<evidence type="ECO:0000313" key="6">
    <source>
        <dbReference type="Proteomes" id="UP000281170"/>
    </source>
</evidence>
<evidence type="ECO:0000256" key="2">
    <source>
        <dbReference type="SAM" id="Phobius"/>
    </source>
</evidence>
<proteinExistence type="inferred from homology"/>
<keyword evidence="2" id="KW-0812">Transmembrane</keyword>
<name>A0A0W0R345_9GAMM</name>